<evidence type="ECO:0000259" key="7">
    <source>
        <dbReference type="Pfam" id="PF10035"/>
    </source>
</evidence>
<keyword evidence="3 6" id="KW-0812">Transmembrane</keyword>
<name>A0ABT6YAB1_9BACT</name>
<reference evidence="8 9" key="1">
    <citation type="submission" date="2023-05" db="EMBL/GenBank/DDBJ databases">
        <title>Novel species of genus Flectobacillus isolated from stream in China.</title>
        <authorList>
            <person name="Lu H."/>
        </authorList>
    </citation>
    <scope>NUCLEOTIDE SEQUENCE [LARGE SCALE GENOMIC DNA]</scope>
    <source>
        <strain evidence="8 9">KCTC 42575</strain>
    </source>
</reference>
<sequence length="299" mass="32478">MVQKILLKTLGINEYNPAQSVKNVSLIALGVLLAGIGLKGFLLPNSFLDGGVMGMSLLINITTDIPLPYLIVIVNLPFIFLAYSQVSKFFAIKTLLGIVGLAICIAFIEIPLVTSDKLLIAIFGGFFLGAGIGMSIRGGGVLDGTEVLALYISRKTVLSVGDVIIIINVLIFSVAAFLINIETALYAMLTYLSASKTIDFLIHGIEEYTGVTIISEKSEEIRVMIIEQLGRGVTIFKAKRGFGKRGRKDEDLDVVYTVLTRLEIQKLTNEIENIDPTAFVVQQSLNDVKGGMIKKLPLH</sequence>
<comment type="caution">
    <text evidence="8">The sequence shown here is derived from an EMBL/GenBank/DDBJ whole genome shotgun (WGS) entry which is preliminary data.</text>
</comment>
<dbReference type="Pfam" id="PF10035">
    <property type="entry name" value="DUF2179"/>
    <property type="match status" value="1"/>
</dbReference>
<keyword evidence="4 6" id="KW-1133">Transmembrane helix</keyword>
<organism evidence="8 9">
    <name type="scientific">Flectobacillus roseus</name>
    <dbReference type="NCBI Taxonomy" id="502259"/>
    <lineage>
        <taxon>Bacteria</taxon>
        <taxon>Pseudomonadati</taxon>
        <taxon>Bacteroidota</taxon>
        <taxon>Cytophagia</taxon>
        <taxon>Cytophagales</taxon>
        <taxon>Flectobacillaceae</taxon>
        <taxon>Flectobacillus</taxon>
    </lineage>
</organism>
<dbReference type="Proteomes" id="UP001236507">
    <property type="component" value="Unassembled WGS sequence"/>
</dbReference>
<dbReference type="PIRSF" id="PIRSF006483">
    <property type="entry name" value="Membrane_protein_YitT"/>
    <property type="match status" value="1"/>
</dbReference>
<accession>A0ABT6YAB1</accession>
<dbReference type="InterPro" id="IPR051461">
    <property type="entry name" value="UPF0750_membrane"/>
</dbReference>
<dbReference type="PANTHER" id="PTHR33545:SF3">
    <property type="entry name" value="UPF0750 MEMBRANE PROTEIN YQFU"/>
    <property type="match status" value="1"/>
</dbReference>
<feature type="transmembrane region" description="Helical" evidence="6">
    <location>
        <begin position="90"/>
        <end position="112"/>
    </location>
</feature>
<keyword evidence="2" id="KW-1003">Cell membrane</keyword>
<dbReference type="Gene3D" id="3.30.70.120">
    <property type="match status" value="1"/>
</dbReference>
<evidence type="ECO:0000313" key="8">
    <source>
        <dbReference type="EMBL" id="MDI9860524.1"/>
    </source>
</evidence>
<evidence type="ECO:0000313" key="9">
    <source>
        <dbReference type="Proteomes" id="UP001236507"/>
    </source>
</evidence>
<feature type="transmembrane region" description="Helical" evidence="6">
    <location>
        <begin position="157"/>
        <end position="179"/>
    </location>
</feature>
<feature type="transmembrane region" description="Helical" evidence="6">
    <location>
        <begin position="21"/>
        <end position="45"/>
    </location>
</feature>
<keyword evidence="5 6" id="KW-0472">Membrane</keyword>
<feature type="transmembrane region" description="Helical" evidence="6">
    <location>
        <begin position="65"/>
        <end position="83"/>
    </location>
</feature>
<dbReference type="PANTHER" id="PTHR33545">
    <property type="entry name" value="UPF0750 MEMBRANE PROTEIN YITT-RELATED"/>
    <property type="match status" value="1"/>
</dbReference>
<feature type="domain" description="DUF2179" evidence="7">
    <location>
        <begin position="231"/>
        <end position="290"/>
    </location>
</feature>
<proteinExistence type="predicted"/>
<evidence type="ECO:0000256" key="3">
    <source>
        <dbReference type="ARBA" id="ARBA00022692"/>
    </source>
</evidence>
<dbReference type="InterPro" id="IPR015867">
    <property type="entry name" value="N-reg_PII/ATP_PRibTrfase_C"/>
</dbReference>
<dbReference type="EMBL" id="JASHIF010000011">
    <property type="protein sequence ID" value="MDI9860524.1"/>
    <property type="molecule type" value="Genomic_DNA"/>
</dbReference>
<evidence type="ECO:0000256" key="2">
    <source>
        <dbReference type="ARBA" id="ARBA00022475"/>
    </source>
</evidence>
<evidence type="ECO:0000256" key="5">
    <source>
        <dbReference type="ARBA" id="ARBA00023136"/>
    </source>
</evidence>
<dbReference type="InterPro" id="IPR019264">
    <property type="entry name" value="DUF2179"/>
</dbReference>
<evidence type="ECO:0000256" key="1">
    <source>
        <dbReference type="ARBA" id="ARBA00004651"/>
    </source>
</evidence>
<dbReference type="RefSeq" id="WP_166552265.1">
    <property type="nucleotide sequence ID" value="NZ_JASHIF010000011.1"/>
</dbReference>
<evidence type="ECO:0000256" key="6">
    <source>
        <dbReference type="SAM" id="Phobius"/>
    </source>
</evidence>
<protein>
    <submittedName>
        <fullName evidence="8">YitT family protein</fullName>
    </submittedName>
</protein>
<gene>
    <name evidence="8" type="ORF">QM524_15020</name>
</gene>
<dbReference type="InterPro" id="IPR003740">
    <property type="entry name" value="YitT"/>
</dbReference>
<comment type="subcellular location">
    <subcellularLocation>
        <location evidence="1">Cell membrane</location>
        <topology evidence="1">Multi-pass membrane protein</topology>
    </subcellularLocation>
</comment>
<dbReference type="CDD" id="cd16380">
    <property type="entry name" value="YitT_C"/>
    <property type="match status" value="1"/>
</dbReference>
<feature type="transmembrane region" description="Helical" evidence="6">
    <location>
        <begin position="118"/>
        <end position="136"/>
    </location>
</feature>
<evidence type="ECO:0000256" key="4">
    <source>
        <dbReference type="ARBA" id="ARBA00022989"/>
    </source>
</evidence>
<dbReference type="Pfam" id="PF02588">
    <property type="entry name" value="YitT_membrane"/>
    <property type="match status" value="1"/>
</dbReference>
<keyword evidence="9" id="KW-1185">Reference proteome</keyword>